<evidence type="ECO:0000259" key="1">
    <source>
        <dbReference type="Pfam" id="PF01037"/>
    </source>
</evidence>
<dbReference type="Pfam" id="PF01037">
    <property type="entry name" value="AsnC_trans_reg"/>
    <property type="match status" value="1"/>
</dbReference>
<dbReference type="AlphaFoldDB" id="A0A382VIQ3"/>
<accession>A0A382VIQ3</accession>
<evidence type="ECO:0000313" key="2">
    <source>
        <dbReference type="EMBL" id="SVD45781.1"/>
    </source>
</evidence>
<proteinExistence type="predicted"/>
<gene>
    <name evidence="2" type="ORF">METZ01_LOCUS398635</name>
</gene>
<reference evidence="2" key="1">
    <citation type="submission" date="2018-05" db="EMBL/GenBank/DDBJ databases">
        <authorList>
            <person name="Lanie J.A."/>
            <person name="Ng W.-L."/>
            <person name="Kazmierczak K.M."/>
            <person name="Andrzejewski T.M."/>
            <person name="Davidsen T.M."/>
            <person name="Wayne K.J."/>
            <person name="Tettelin H."/>
            <person name="Glass J.I."/>
            <person name="Rusch D."/>
            <person name="Podicherti R."/>
            <person name="Tsui H.-C.T."/>
            <person name="Winkler M.E."/>
        </authorList>
    </citation>
    <scope>NUCLEOTIDE SEQUENCE</scope>
</reference>
<dbReference type="Gene3D" id="3.30.70.920">
    <property type="match status" value="1"/>
</dbReference>
<dbReference type="InterPro" id="IPR019887">
    <property type="entry name" value="Tscrpt_reg_AsnC/Lrp_C"/>
</dbReference>
<sequence>MNTAYVLVQCKIAHEMEILKALLDINCVKEAKGTFGYYDIFVKIQAETTSLIENIITAKIRTIPNVTATTTLSIIPEQDPSND</sequence>
<dbReference type="InterPro" id="IPR011008">
    <property type="entry name" value="Dimeric_a/b-barrel"/>
</dbReference>
<dbReference type="EMBL" id="UINC01151900">
    <property type="protein sequence ID" value="SVD45781.1"/>
    <property type="molecule type" value="Genomic_DNA"/>
</dbReference>
<dbReference type="SUPFAM" id="SSF54909">
    <property type="entry name" value="Dimeric alpha+beta barrel"/>
    <property type="match status" value="1"/>
</dbReference>
<name>A0A382VIQ3_9ZZZZ</name>
<feature type="domain" description="Transcription regulator AsnC/Lrp ligand binding" evidence="1">
    <location>
        <begin position="6"/>
        <end position="72"/>
    </location>
</feature>
<organism evidence="2">
    <name type="scientific">marine metagenome</name>
    <dbReference type="NCBI Taxonomy" id="408172"/>
    <lineage>
        <taxon>unclassified sequences</taxon>
        <taxon>metagenomes</taxon>
        <taxon>ecological metagenomes</taxon>
    </lineage>
</organism>
<protein>
    <recommendedName>
        <fullName evidence="1">Transcription regulator AsnC/Lrp ligand binding domain-containing protein</fullName>
    </recommendedName>
</protein>